<dbReference type="InterPro" id="IPR041577">
    <property type="entry name" value="RT_RNaseH_2"/>
</dbReference>
<sequence length="897" mass="102937">MTGNRIDVIDMACEEYSQEVFSFSDMIVSRNPTPYYDPIVSTSSSTLTPFEDSDFLLEEFDAFLALEDDSTSPKVDHSYYDPEEDILFLEAFLNDDPSLPPPNQGIVEEKATLIKVLKSHKQAIAWKLSDIKGIDPEFCTHKILMDDDFEPVVQHQRMVNLKIHNVIKKEVLKLLDAGLIYLISDSPWSHFMVKEGIVLGHKISKNGIEVDKAKVNVIAKLPYPTTVKGIYSFLGHAGFYRLFIQEFLKIARPMTRLLEKDTLFFFSKECVEAFQPLKRILTKAPILVAPNWDLPFELMCDASDFAIGAVLGQRKTKHFQLKHYASKTIIDAQAHYSTMEKELLVVVFGTRRTIISDRDTHFCNDQFAKVMLKYGVTHRLDITYHPQTSGQAKVSNRGLKRILERTVGENHASWSDKLDDPLWDFRTAFKTPIGCTPYKLVYGKACHLPIELEHKAYWALKHVNFDLQTASDHRNVQINHGCLILESVENGPLLWPTVEENGVTRSKKYSELLATEAIQADCDVKATNIILQGLPPEVYALRECKLYDEFDKFSYRKGESLREFYLRFSLLLNDMNIYNMKLEQFQVNTKFLNTLPPEWSKFLNDVKLVRYLHMTNVDQVHAYLGQHEYHANEYASQAPSSTPLSITYPTNDFQSSVNHNVYNPLSSMPHVEYAPVVHQQSEFSQPNTRLVVPVFQKGDDPIDAINYMMSFLTAVVTSWYPPTNNQLRTSSNPRQQATINNGKIALMANLSHYGFDNLAEDNKNVNEFLTAELERYKDQNSRNSEESNLSSSTTIVEVPKELPKVSMVNSSLKKLKFHLAITEGTWGFEHTKACFKDEIIPFVKALKEFFNSFDQFLTDELTEVQNVFNQMEQAVEQHCVEKNKFQDKMKDVLKENE</sequence>
<protein>
    <recommendedName>
        <fullName evidence="3">Integrase catalytic domain-containing protein</fullName>
    </recommendedName>
</protein>
<evidence type="ECO:0000256" key="1">
    <source>
        <dbReference type="ARBA" id="ARBA00023268"/>
    </source>
</evidence>
<comment type="caution">
    <text evidence="4">The sequence shown here is derived from an EMBL/GenBank/DDBJ whole genome shotgun (WGS) entry which is preliminary data.</text>
</comment>
<dbReference type="GO" id="GO:0003824">
    <property type="term" value="F:catalytic activity"/>
    <property type="evidence" value="ECO:0007669"/>
    <property type="project" value="UniProtKB-KW"/>
</dbReference>
<dbReference type="InterPro" id="IPR036397">
    <property type="entry name" value="RNaseH_sf"/>
</dbReference>
<proteinExistence type="predicted"/>
<dbReference type="InterPro" id="IPR050951">
    <property type="entry name" value="Retrovirus_Pol_polyprotein"/>
</dbReference>
<dbReference type="SUPFAM" id="SSF56672">
    <property type="entry name" value="DNA/RNA polymerases"/>
    <property type="match status" value="1"/>
</dbReference>
<organism evidence="4">
    <name type="scientific">Tanacetum cinerariifolium</name>
    <name type="common">Dalmatian daisy</name>
    <name type="synonym">Chrysanthemum cinerariifolium</name>
    <dbReference type="NCBI Taxonomy" id="118510"/>
    <lineage>
        <taxon>Eukaryota</taxon>
        <taxon>Viridiplantae</taxon>
        <taxon>Streptophyta</taxon>
        <taxon>Embryophyta</taxon>
        <taxon>Tracheophyta</taxon>
        <taxon>Spermatophyta</taxon>
        <taxon>Magnoliopsida</taxon>
        <taxon>eudicotyledons</taxon>
        <taxon>Gunneridae</taxon>
        <taxon>Pentapetalae</taxon>
        <taxon>asterids</taxon>
        <taxon>campanulids</taxon>
        <taxon>Asterales</taxon>
        <taxon>Asteraceae</taxon>
        <taxon>Asteroideae</taxon>
        <taxon>Anthemideae</taxon>
        <taxon>Anthemidinae</taxon>
        <taxon>Tanacetum</taxon>
    </lineage>
</organism>
<keyword evidence="1" id="KW-0511">Multifunctional enzyme</keyword>
<accession>A0A6L2NVE9</accession>
<dbReference type="Pfam" id="PF17919">
    <property type="entry name" value="RT_RNaseH_2"/>
    <property type="match status" value="1"/>
</dbReference>
<dbReference type="EMBL" id="BKCJ010009869">
    <property type="protein sequence ID" value="GEU89012.1"/>
    <property type="molecule type" value="Genomic_DNA"/>
</dbReference>
<evidence type="ECO:0000259" key="3">
    <source>
        <dbReference type="PROSITE" id="PS50994"/>
    </source>
</evidence>
<dbReference type="PANTHER" id="PTHR37984">
    <property type="entry name" value="PROTEIN CBG26694"/>
    <property type="match status" value="1"/>
</dbReference>
<dbReference type="AlphaFoldDB" id="A0A6L2NVE9"/>
<dbReference type="GO" id="GO:0015074">
    <property type="term" value="P:DNA integration"/>
    <property type="evidence" value="ECO:0007669"/>
    <property type="project" value="InterPro"/>
</dbReference>
<dbReference type="Gene3D" id="3.30.70.270">
    <property type="match status" value="1"/>
</dbReference>
<evidence type="ECO:0000256" key="2">
    <source>
        <dbReference type="SAM" id="Coils"/>
    </source>
</evidence>
<keyword evidence="2" id="KW-0175">Coiled coil</keyword>
<dbReference type="InterPro" id="IPR043502">
    <property type="entry name" value="DNA/RNA_pol_sf"/>
</dbReference>
<dbReference type="SUPFAM" id="SSF53098">
    <property type="entry name" value="Ribonuclease H-like"/>
    <property type="match status" value="1"/>
</dbReference>
<gene>
    <name evidence="4" type="ORF">Tci_060990</name>
</gene>
<dbReference type="InterPro" id="IPR012337">
    <property type="entry name" value="RNaseH-like_sf"/>
</dbReference>
<dbReference type="Gene3D" id="3.10.10.10">
    <property type="entry name" value="HIV Type 1 Reverse Transcriptase, subunit A, domain 1"/>
    <property type="match status" value="1"/>
</dbReference>
<dbReference type="Gene3D" id="3.30.420.10">
    <property type="entry name" value="Ribonuclease H-like superfamily/Ribonuclease H"/>
    <property type="match status" value="1"/>
</dbReference>
<evidence type="ECO:0000313" key="4">
    <source>
        <dbReference type="EMBL" id="GEU89012.1"/>
    </source>
</evidence>
<dbReference type="PROSITE" id="PS50994">
    <property type="entry name" value="INTEGRASE"/>
    <property type="match status" value="1"/>
</dbReference>
<reference evidence="4" key="1">
    <citation type="journal article" date="2019" name="Sci. Rep.">
        <title>Draft genome of Tanacetum cinerariifolium, the natural source of mosquito coil.</title>
        <authorList>
            <person name="Yamashiro T."/>
            <person name="Shiraishi A."/>
            <person name="Satake H."/>
            <person name="Nakayama K."/>
        </authorList>
    </citation>
    <scope>NUCLEOTIDE SEQUENCE</scope>
</reference>
<name>A0A6L2NVE9_TANCI</name>
<dbReference type="PANTHER" id="PTHR37984:SF5">
    <property type="entry name" value="PROTEIN NYNRIN-LIKE"/>
    <property type="match status" value="1"/>
</dbReference>
<feature type="coiled-coil region" evidence="2">
    <location>
        <begin position="759"/>
        <end position="786"/>
    </location>
</feature>
<dbReference type="GO" id="GO:0003676">
    <property type="term" value="F:nucleic acid binding"/>
    <property type="evidence" value="ECO:0007669"/>
    <property type="project" value="InterPro"/>
</dbReference>
<dbReference type="InterPro" id="IPR043128">
    <property type="entry name" value="Rev_trsase/Diguanyl_cyclase"/>
</dbReference>
<dbReference type="InterPro" id="IPR001584">
    <property type="entry name" value="Integrase_cat-core"/>
</dbReference>
<feature type="domain" description="Integrase catalytic" evidence="3">
    <location>
        <begin position="281"/>
        <end position="445"/>
    </location>
</feature>
<dbReference type="FunFam" id="3.30.70.270:FF:000020">
    <property type="entry name" value="Transposon Tf2-6 polyprotein-like Protein"/>
    <property type="match status" value="1"/>
</dbReference>